<organism evidence="1 2">
    <name type="scientific">Paenibacillus sabinae T27</name>
    <dbReference type="NCBI Taxonomy" id="1268072"/>
    <lineage>
        <taxon>Bacteria</taxon>
        <taxon>Bacillati</taxon>
        <taxon>Bacillota</taxon>
        <taxon>Bacilli</taxon>
        <taxon>Bacillales</taxon>
        <taxon>Paenibacillaceae</taxon>
        <taxon>Paenibacillus</taxon>
    </lineage>
</organism>
<dbReference type="HOGENOM" id="CLU_063028_0_0_9"/>
<protein>
    <submittedName>
        <fullName evidence="1">Uncharacterized protein</fullName>
    </submittedName>
</protein>
<dbReference type="OrthoDB" id="2475185at2"/>
<reference evidence="1 2" key="1">
    <citation type="journal article" date="2014" name="PLoS Genet.">
        <title>Comparative Genomic Analysis of N2-Fixing and Non-N2-Fixing Paenibacillus spp.: Organization, Evolution and Expression of the Nitrogen Fixation Genes.</title>
        <authorList>
            <person name="Xie J.B."/>
            <person name="Du Z."/>
            <person name="Bai L."/>
            <person name="Tian C."/>
            <person name="Zhang Y."/>
            <person name="Xie J.Y."/>
            <person name="Wang T."/>
            <person name="Liu X."/>
            <person name="Chen X."/>
            <person name="Cheng Q."/>
            <person name="Chen S."/>
            <person name="Li J."/>
        </authorList>
    </citation>
    <scope>NUCLEOTIDE SEQUENCE [LARGE SCALE GENOMIC DNA]</scope>
    <source>
        <strain evidence="1 2">T27</strain>
    </source>
</reference>
<proteinExistence type="predicted"/>
<evidence type="ECO:0000313" key="1">
    <source>
        <dbReference type="EMBL" id="AHV96926.1"/>
    </source>
</evidence>
<keyword evidence="2" id="KW-1185">Reference proteome</keyword>
<dbReference type="PATRIC" id="fig|1268072.3.peg.2091"/>
<dbReference type="eggNOG" id="ENOG5032XV6">
    <property type="taxonomic scope" value="Bacteria"/>
</dbReference>
<accession>X4ZBC6</accession>
<dbReference type="EMBL" id="CP004078">
    <property type="protein sequence ID" value="AHV96926.1"/>
    <property type="molecule type" value="Genomic_DNA"/>
</dbReference>
<dbReference type="AlphaFoldDB" id="X4ZBC6"/>
<sequence length="373" mass="40162">MDSLSRMRRIASALRVSFLLIVALLLTAVFPEFPLGPPGGGAQAVRLMDQPAQGAAAFRDAGIVDAKGTGTSSSAASALSPLPKRQQDMTVPESLKDFVRKAVDKLAGEAPFKEWKTAEQTIGPLGPGTHSWLVNFFSGDQRIGYMIITASDNGEYTLSEYGAGTDESLPYSVSELRRFLAQKGLIHSSDNIIEPIPLYAPLLPYWKITLNGQTLYLNAIVPEILPWDKSKAEAVAGRAQSARPYGLLSSALPDSTAKPIFRSGQAGDPYDNLLWLTSPKLARLTAGEFARLLHREQGLVFRSGAGENDTVFAPLMISGYQLWTRPDATGSSPIAYAASGMGGQRFLPLDALQQSGQFQVYVTGDGQPESLNR</sequence>
<evidence type="ECO:0000313" key="2">
    <source>
        <dbReference type="Proteomes" id="UP000019772"/>
    </source>
</evidence>
<gene>
    <name evidence="1" type="ORF">PSAB_09980</name>
</gene>
<name>X4ZBC6_9BACL</name>
<dbReference type="Proteomes" id="UP000019772">
    <property type="component" value="Chromosome"/>
</dbReference>
<dbReference type="STRING" id="1268072.PSAB_09980"/>
<dbReference type="KEGG" id="psab:PSAB_09980"/>
<dbReference type="RefSeq" id="WP_158442584.1">
    <property type="nucleotide sequence ID" value="NZ_CP004078.1"/>
</dbReference>